<protein>
    <recommendedName>
        <fullName evidence="3">DUF397 domain-containing protein</fullName>
    </recommendedName>
</protein>
<keyword evidence="2" id="KW-1185">Reference proteome</keyword>
<gene>
    <name evidence="1" type="ORF">GCM10023175_24840</name>
</gene>
<reference evidence="2" key="1">
    <citation type="journal article" date="2019" name="Int. J. Syst. Evol. Microbiol.">
        <title>The Global Catalogue of Microorganisms (GCM) 10K type strain sequencing project: providing services to taxonomists for standard genome sequencing and annotation.</title>
        <authorList>
            <consortium name="The Broad Institute Genomics Platform"/>
            <consortium name="The Broad Institute Genome Sequencing Center for Infectious Disease"/>
            <person name="Wu L."/>
            <person name="Ma J."/>
        </authorList>
    </citation>
    <scope>NUCLEOTIDE SEQUENCE [LARGE SCALE GENOMIC DNA]</scope>
    <source>
        <strain evidence="2">JCM 17906</strain>
    </source>
</reference>
<accession>A0ABP8RS90</accession>
<proteinExistence type="predicted"/>
<comment type="caution">
    <text evidence="1">The sequence shown here is derived from an EMBL/GenBank/DDBJ whole genome shotgun (WGS) entry which is preliminary data.</text>
</comment>
<name>A0ABP8RS90_9PSEU</name>
<organism evidence="1 2">
    <name type="scientific">Pseudonocardia xishanensis</name>
    <dbReference type="NCBI Taxonomy" id="630995"/>
    <lineage>
        <taxon>Bacteria</taxon>
        <taxon>Bacillati</taxon>
        <taxon>Actinomycetota</taxon>
        <taxon>Actinomycetes</taxon>
        <taxon>Pseudonocardiales</taxon>
        <taxon>Pseudonocardiaceae</taxon>
        <taxon>Pseudonocardia</taxon>
    </lineage>
</organism>
<dbReference type="RefSeq" id="WP_345416321.1">
    <property type="nucleotide sequence ID" value="NZ_BAABGT010000030.1"/>
</dbReference>
<sequence>MQPLACRSCGNTVLVAKSSLAHTSVQWADSSRCVEFALAGSLTERAVVSGCTALRASIEDAVRAGRIEVPAE</sequence>
<dbReference type="Proteomes" id="UP001501598">
    <property type="component" value="Unassembled WGS sequence"/>
</dbReference>
<evidence type="ECO:0000313" key="1">
    <source>
        <dbReference type="EMBL" id="GAA4545302.1"/>
    </source>
</evidence>
<evidence type="ECO:0008006" key="3">
    <source>
        <dbReference type="Google" id="ProtNLM"/>
    </source>
</evidence>
<dbReference type="EMBL" id="BAABGT010000030">
    <property type="protein sequence ID" value="GAA4545302.1"/>
    <property type="molecule type" value="Genomic_DNA"/>
</dbReference>
<evidence type="ECO:0000313" key="2">
    <source>
        <dbReference type="Proteomes" id="UP001501598"/>
    </source>
</evidence>